<evidence type="ECO:0000259" key="8">
    <source>
        <dbReference type="Pfam" id="PF09335"/>
    </source>
</evidence>
<evidence type="ECO:0000256" key="2">
    <source>
        <dbReference type="ARBA" id="ARBA00010792"/>
    </source>
</evidence>
<evidence type="ECO:0000256" key="7">
    <source>
        <dbReference type="RuleBase" id="RU367016"/>
    </source>
</evidence>
<dbReference type="Proteomes" id="UP001220064">
    <property type="component" value="Chromosome"/>
</dbReference>
<organism evidence="9 10">
    <name type="scientific">Corynebacterium massiliense DSM 45435</name>
    <dbReference type="NCBI Taxonomy" id="1121364"/>
    <lineage>
        <taxon>Bacteria</taxon>
        <taxon>Bacillati</taxon>
        <taxon>Actinomycetota</taxon>
        <taxon>Actinomycetes</taxon>
        <taxon>Mycobacteriales</taxon>
        <taxon>Corynebacteriaceae</taxon>
        <taxon>Corynebacterium</taxon>
    </lineage>
</organism>
<keyword evidence="4 7" id="KW-0812">Transmembrane</keyword>
<evidence type="ECO:0000256" key="1">
    <source>
        <dbReference type="ARBA" id="ARBA00004651"/>
    </source>
</evidence>
<keyword evidence="10" id="KW-1185">Reference proteome</keyword>
<feature type="transmembrane region" description="Helical" evidence="7">
    <location>
        <begin position="58"/>
        <end position="78"/>
    </location>
</feature>
<evidence type="ECO:0000256" key="4">
    <source>
        <dbReference type="ARBA" id="ARBA00022692"/>
    </source>
</evidence>
<sequence length="209" mass="22971">MVEALTGFFESLMGTPWIYPLVALLVFIDSVVPAFPAEVSLNLAGAWSGARGVPRLSTLIWVTCAAALVGDNLCFLLGKRLMPQLNRVRRGTKAHRALMWIKRNMRRGAGPTLIIARFIPSARFFVNILLGSMRYPWGLFLLFDTAAVLLWALQALLTGYAGGALFSDNPLLGLITGVAMAFVVGALIQKAQNRFWDWRDASRGYAETP</sequence>
<dbReference type="RefSeq" id="WP_022863554.1">
    <property type="nucleotide sequence ID" value="NZ_ATVG01000012.1"/>
</dbReference>
<dbReference type="InterPro" id="IPR032818">
    <property type="entry name" value="DedA-like"/>
</dbReference>
<dbReference type="PANTHER" id="PTHR30353:SF0">
    <property type="entry name" value="TRANSMEMBRANE PROTEIN"/>
    <property type="match status" value="1"/>
</dbReference>
<name>A0ABY7U4S3_9CORY</name>
<gene>
    <name evidence="9" type="ORF">CMASS_01045</name>
</gene>
<feature type="domain" description="VTT" evidence="8">
    <location>
        <begin position="38"/>
        <end position="160"/>
    </location>
</feature>
<dbReference type="EMBL" id="CP063189">
    <property type="protein sequence ID" value="WCZ31673.1"/>
    <property type="molecule type" value="Genomic_DNA"/>
</dbReference>
<evidence type="ECO:0000313" key="10">
    <source>
        <dbReference type="Proteomes" id="UP001220064"/>
    </source>
</evidence>
<feature type="transmembrane region" description="Helical" evidence="7">
    <location>
        <begin position="137"/>
        <end position="157"/>
    </location>
</feature>
<evidence type="ECO:0000256" key="5">
    <source>
        <dbReference type="ARBA" id="ARBA00022989"/>
    </source>
</evidence>
<reference evidence="9 10" key="1">
    <citation type="submission" date="2020-10" db="EMBL/GenBank/DDBJ databases">
        <title>Complete genome sequence of Corynebacterium massiliense DSM 45435, type strain of Corynebacterium massiliense.</title>
        <authorList>
            <person name="Busche T."/>
            <person name="Kalinowski J."/>
            <person name="Ruckert C."/>
        </authorList>
    </citation>
    <scope>NUCLEOTIDE SEQUENCE [LARGE SCALE GENOMIC DNA]</scope>
    <source>
        <strain evidence="9 10">DSM 45435</strain>
    </source>
</reference>
<evidence type="ECO:0000256" key="6">
    <source>
        <dbReference type="ARBA" id="ARBA00023136"/>
    </source>
</evidence>
<keyword evidence="5 7" id="KW-1133">Transmembrane helix</keyword>
<feature type="transmembrane region" description="Helical" evidence="7">
    <location>
        <begin position="169"/>
        <end position="188"/>
    </location>
</feature>
<dbReference type="PANTHER" id="PTHR30353">
    <property type="entry name" value="INNER MEMBRANE PROTEIN DEDA-RELATED"/>
    <property type="match status" value="1"/>
</dbReference>
<accession>A0ABY7U4S3</accession>
<comment type="similarity">
    <text evidence="2 7">Belongs to the DedA family.</text>
</comment>
<protein>
    <recommendedName>
        <fullName evidence="8">VTT domain-containing protein</fullName>
    </recommendedName>
</protein>
<evidence type="ECO:0000313" key="9">
    <source>
        <dbReference type="EMBL" id="WCZ31673.1"/>
    </source>
</evidence>
<feature type="transmembrane region" description="Helical" evidence="7">
    <location>
        <begin position="17"/>
        <end position="37"/>
    </location>
</feature>
<dbReference type="Pfam" id="PF09335">
    <property type="entry name" value="VTT_dom"/>
    <property type="match status" value="1"/>
</dbReference>
<evidence type="ECO:0000256" key="3">
    <source>
        <dbReference type="ARBA" id="ARBA00022475"/>
    </source>
</evidence>
<comment type="subcellular location">
    <subcellularLocation>
        <location evidence="1 7">Cell membrane</location>
        <topology evidence="1 7">Multi-pass membrane protein</topology>
    </subcellularLocation>
</comment>
<keyword evidence="3 7" id="KW-1003">Cell membrane</keyword>
<proteinExistence type="inferred from homology"/>
<keyword evidence="6 7" id="KW-0472">Membrane</keyword>
<dbReference type="InterPro" id="IPR032816">
    <property type="entry name" value="VTT_dom"/>
</dbReference>